<feature type="region of interest" description="Disordered" evidence="1">
    <location>
        <begin position="1"/>
        <end position="30"/>
    </location>
</feature>
<protein>
    <submittedName>
        <fullName evidence="2">Uncharacterized protein</fullName>
    </submittedName>
</protein>
<evidence type="ECO:0000256" key="1">
    <source>
        <dbReference type="SAM" id="MobiDB-lite"/>
    </source>
</evidence>
<accession>A0A081AWZ2</accession>
<evidence type="ECO:0000313" key="3">
    <source>
        <dbReference type="Proteomes" id="UP000028582"/>
    </source>
</evidence>
<dbReference type="EMBL" id="ANJA01000513">
    <property type="protein sequence ID" value="ETO83403.1"/>
    <property type="molecule type" value="Genomic_DNA"/>
</dbReference>
<gene>
    <name evidence="2" type="ORF">F444_02605</name>
</gene>
<sequence>MAIGYRKRYSVGGGDPHAGRKRIRSSDCYD</sequence>
<name>A0A081AWZ2_PHYNI</name>
<proteinExistence type="predicted"/>
<reference evidence="2 3" key="1">
    <citation type="submission" date="2013-11" db="EMBL/GenBank/DDBJ databases">
        <title>The Genome Sequence of Phytophthora parasitica P1976.</title>
        <authorList>
            <consortium name="The Broad Institute Genomics Platform"/>
            <person name="Russ C."/>
            <person name="Tyler B."/>
            <person name="Panabieres F."/>
            <person name="Shan W."/>
            <person name="Tripathy S."/>
            <person name="Grunwald N."/>
            <person name="Machado M."/>
            <person name="Johnson C.S."/>
            <person name="Walker B."/>
            <person name="Young S."/>
            <person name="Zeng Q."/>
            <person name="Gargeya S."/>
            <person name="Fitzgerald M."/>
            <person name="Haas B."/>
            <person name="Abouelleil A."/>
            <person name="Allen A.W."/>
            <person name="Alvarado L."/>
            <person name="Arachchi H.M."/>
            <person name="Berlin A.M."/>
            <person name="Chapman S.B."/>
            <person name="Gainer-Dewar J."/>
            <person name="Goldberg J."/>
            <person name="Griggs A."/>
            <person name="Gujja S."/>
            <person name="Hansen M."/>
            <person name="Howarth C."/>
            <person name="Imamovic A."/>
            <person name="Ireland A."/>
            <person name="Larimer J."/>
            <person name="McCowan C."/>
            <person name="Murphy C."/>
            <person name="Pearson M."/>
            <person name="Poon T.W."/>
            <person name="Priest M."/>
            <person name="Roberts A."/>
            <person name="Saif S."/>
            <person name="Shea T."/>
            <person name="Sisk P."/>
            <person name="Sykes S."/>
            <person name="Wortman J."/>
            <person name="Nusbaum C."/>
            <person name="Birren B."/>
        </authorList>
    </citation>
    <scope>NUCLEOTIDE SEQUENCE [LARGE SCALE GENOMIC DNA]</scope>
    <source>
        <strain evidence="2 3">P1976</strain>
    </source>
</reference>
<evidence type="ECO:0000313" key="2">
    <source>
        <dbReference type="EMBL" id="ETO83403.1"/>
    </source>
</evidence>
<dbReference type="AlphaFoldDB" id="A0A081AWZ2"/>
<dbReference type="Proteomes" id="UP000028582">
    <property type="component" value="Unassembled WGS sequence"/>
</dbReference>
<comment type="caution">
    <text evidence="2">The sequence shown here is derived from an EMBL/GenBank/DDBJ whole genome shotgun (WGS) entry which is preliminary data.</text>
</comment>
<organism evidence="2 3">
    <name type="scientific">Phytophthora nicotianae P1976</name>
    <dbReference type="NCBI Taxonomy" id="1317066"/>
    <lineage>
        <taxon>Eukaryota</taxon>
        <taxon>Sar</taxon>
        <taxon>Stramenopiles</taxon>
        <taxon>Oomycota</taxon>
        <taxon>Peronosporomycetes</taxon>
        <taxon>Peronosporales</taxon>
        <taxon>Peronosporaceae</taxon>
        <taxon>Phytophthora</taxon>
    </lineage>
</organism>